<dbReference type="GeneID" id="303485776"/>
<evidence type="ECO:0000313" key="8">
    <source>
        <dbReference type="EMBL" id="ASR51642.1"/>
    </source>
</evidence>
<dbReference type="CDD" id="cd03426">
    <property type="entry name" value="NUDIX_CoAse_Nudt7"/>
    <property type="match status" value="1"/>
</dbReference>
<gene>
    <name evidence="8" type="ORF">B5J99_09365</name>
</gene>
<dbReference type="SUPFAM" id="SSF55811">
    <property type="entry name" value="Nudix"/>
    <property type="match status" value="1"/>
</dbReference>
<evidence type="ECO:0000256" key="1">
    <source>
        <dbReference type="ARBA" id="ARBA00001936"/>
    </source>
</evidence>
<evidence type="ECO:0000313" key="9">
    <source>
        <dbReference type="Proteomes" id="UP000258016"/>
    </source>
</evidence>
<keyword evidence="4" id="KW-0378">Hydrolase</keyword>
<keyword evidence="9" id="KW-1185">Reference proteome</keyword>
<evidence type="ECO:0000256" key="2">
    <source>
        <dbReference type="ARBA" id="ARBA00001946"/>
    </source>
</evidence>
<feature type="domain" description="Nudix hydrolase" evidence="7">
    <location>
        <begin position="32"/>
        <end position="164"/>
    </location>
</feature>
<dbReference type="Gene3D" id="3.90.79.10">
    <property type="entry name" value="Nucleoside Triphosphate Pyrophosphohydrolase"/>
    <property type="match status" value="1"/>
</dbReference>
<dbReference type="RefSeq" id="WP_054133444.1">
    <property type="nucleotide sequence ID" value="NZ_CBDIRB010000001.1"/>
</dbReference>
<evidence type="ECO:0000256" key="4">
    <source>
        <dbReference type="ARBA" id="ARBA00022801"/>
    </source>
</evidence>
<name>A0ABM6M6U5_9SPHN</name>
<dbReference type="Pfam" id="PF00293">
    <property type="entry name" value="NUDIX"/>
    <property type="match status" value="1"/>
</dbReference>
<dbReference type="PANTHER" id="PTHR12992">
    <property type="entry name" value="NUDIX HYDROLASE"/>
    <property type="match status" value="1"/>
</dbReference>
<protein>
    <submittedName>
        <fullName evidence="8">Coenzyme A pyrophosphatase</fullName>
    </submittedName>
</protein>
<dbReference type="PROSITE" id="PS51462">
    <property type="entry name" value="NUDIX"/>
    <property type="match status" value="1"/>
</dbReference>
<comment type="cofactor">
    <cofactor evidence="1">
        <name>Mn(2+)</name>
        <dbReference type="ChEBI" id="CHEBI:29035"/>
    </cofactor>
</comment>
<evidence type="ECO:0000256" key="5">
    <source>
        <dbReference type="ARBA" id="ARBA00022842"/>
    </source>
</evidence>
<dbReference type="InterPro" id="IPR000086">
    <property type="entry name" value="NUDIX_hydrolase_dom"/>
</dbReference>
<dbReference type="PANTHER" id="PTHR12992:SF11">
    <property type="entry name" value="MITOCHONDRIAL COENZYME A DIPHOSPHATASE NUDT8"/>
    <property type="match status" value="1"/>
</dbReference>
<comment type="cofactor">
    <cofactor evidence="2">
        <name>Mg(2+)</name>
        <dbReference type="ChEBI" id="CHEBI:18420"/>
    </cofactor>
</comment>
<reference evidence="8 9" key="1">
    <citation type="submission" date="2017-03" db="EMBL/GenBank/DDBJ databases">
        <title>Complete genome sequence of Blastomonas fulva degrading microcsystin LR.</title>
        <authorList>
            <person name="Lee H.-g."/>
            <person name="Jin L."/>
            <person name="oh H.-M."/>
        </authorList>
    </citation>
    <scope>NUCLEOTIDE SEQUENCE [LARGE SCALE GENOMIC DNA]</scope>
    <source>
        <strain evidence="8 9">T2</strain>
    </source>
</reference>
<evidence type="ECO:0000256" key="3">
    <source>
        <dbReference type="ARBA" id="ARBA00022723"/>
    </source>
</evidence>
<dbReference type="Proteomes" id="UP000258016">
    <property type="component" value="Chromosome"/>
</dbReference>
<keyword evidence="6" id="KW-0464">Manganese</keyword>
<dbReference type="EMBL" id="CP020083">
    <property type="protein sequence ID" value="ASR51642.1"/>
    <property type="molecule type" value="Genomic_DNA"/>
</dbReference>
<organism evidence="8 9">
    <name type="scientific">Blastomonas fulva</name>
    <dbReference type="NCBI Taxonomy" id="1550728"/>
    <lineage>
        <taxon>Bacteria</taxon>
        <taxon>Pseudomonadati</taxon>
        <taxon>Pseudomonadota</taxon>
        <taxon>Alphaproteobacteria</taxon>
        <taxon>Sphingomonadales</taxon>
        <taxon>Sphingomonadaceae</taxon>
        <taxon>Blastomonas</taxon>
    </lineage>
</organism>
<accession>A0ABM6M6U5</accession>
<dbReference type="NCBIfam" id="NF007980">
    <property type="entry name" value="PRK10707.1"/>
    <property type="match status" value="1"/>
</dbReference>
<sequence length="198" mass="21347">MSLFARLSDALAASAASGLSVVDERHIDPDGGRHIPAAVLIAVTDRPEPGVILTQRPDYLRSHPGQIAFPGGKIDPTDAHAVAAALREADEELGLAPHHVRVIGEADVYRSGSGFAITPVLGVIPPDLSYTPNPGEVADWFEVPLAFVLDPANHAHHSTHWKGAERRYIEIMWGRRRIWGVTAGIIANLSRRLEGIMA</sequence>
<evidence type="ECO:0000259" key="7">
    <source>
        <dbReference type="PROSITE" id="PS51462"/>
    </source>
</evidence>
<dbReference type="InterPro" id="IPR045121">
    <property type="entry name" value="CoAse"/>
</dbReference>
<keyword evidence="3" id="KW-0479">Metal-binding</keyword>
<evidence type="ECO:0000256" key="6">
    <source>
        <dbReference type="ARBA" id="ARBA00023211"/>
    </source>
</evidence>
<proteinExistence type="predicted"/>
<dbReference type="InterPro" id="IPR015797">
    <property type="entry name" value="NUDIX_hydrolase-like_dom_sf"/>
</dbReference>
<keyword evidence="5" id="KW-0460">Magnesium</keyword>